<proteinExistence type="predicted"/>
<dbReference type="AlphaFoldDB" id="A0A1W2FWI6"/>
<dbReference type="Proteomes" id="UP000192674">
    <property type="component" value="Unassembled WGS sequence"/>
</dbReference>
<keyword evidence="1 3" id="KW-0238">DNA-binding</keyword>
<feature type="domain" description="OmpR/PhoB-type" evidence="5">
    <location>
        <begin position="124"/>
        <end position="219"/>
    </location>
</feature>
<dbReference type="PROSITE" id="PS51755">
    <property type="entry name" value="OMPR_PHOB"/>
    <property type="match status" value="1"/>
</dbReference>
<keyword evidence="2" id="KW-0597">Phosphoprotein</keyword>
<dbReference type="PANTHER" id="PTHR48111:SF36">
    <property type="entry name" value="TRANSCRIPTIONAL REGULATORY PROTEIN CUTR"/>
    <property type="match status" value="1"/>
</dbReference>
<dbReference type="PANTHER" id="PTHR48111">
    <property type="entry name" value="REGULATOR OF RPOS"/>
    <property type="match status" value="1"/>
</dbReference>
<dbReference type="InterPro" id="IPR011006">
    <property type="entry name" value="CheY-like_superfamily"/>
</dbReference>
<sequence>MRVLIVEDEKVLADLLASGLRSAALAVDVCYDGLAAQEKITVHHYDVVVLDRDLPGLHGDRLCAQLAADASRTKVLMLTAAASLDDKVNGLDLGADDYLTKPFEFPELLARTRALGRRTQPSLPPVLTGSGVALDPARRQVSRDGRAVHLAPKEFAVLEILLRAGGAVVSAEQLLESAWDEHADPFTKAVRVTMSKLRSKLGEPAVIQTVPGVGYRIDPS</sequence>
<dbReference type="RefSeq" id="WP_084433865.1">
    <property type="nucleotide sequence ID" value="NZ_FWXV01000012.1"/>
</dbReference>
<dbReference type="InterPro" id="IPR036388">
    <property type="entry name" value="WH-like_DNA-bd_sf"/>
</dbReference>
<dbReference type="InterPro" id="IPR001867">
    <property type="entry name" value="OmpR/PhoB-type_DNA-bd"/>
</dbReference>
<dbReference type="Pfam" id="PF00486">
    <property type="entry name" value="Trans_reg_C"/>
    <property type="match status" value="1"/>
</dbReference>
<dbReference type="Gene3D" id="3.40.50.2300">
    <property type="match status" value="1"/>
</dbReference>
<gene>
    <name evidence="6" type="ORF">SAMN05661093_09574</name>
</gene>
<protein>
    <submittedName>
        <fullName evidence="6">DNA-binding response regulator, OmpR family, contains REC and winged-helix (WHTH) domain</fullName>
    </submittedName>
</protein>
<feature type="domain" description="Response regulatory" evidence="4">
    <location>
        <begin position="2"/>
        <end position="116"/>
    </location>
</feature>
<organism evidence="6 7">
    <name type="scientific">Kibdelosporangium aridum</name>
    <dbReference type="NCBI Taxonomy" id="2030"/>
    <lineage>
        <taxon>Bacteria</taxon>
        <taxon>Bacillati</taxon>
        <taxon>Actinomycetota</taxon>
        <taxon>Actinomycetes</taxon>
        <taxon>Pseudonocardiales</taxon>
        <taxon>Pseudonocardiaceae</taxon>
        <taxon>Kibdelosporangium</taxon>
    </lineage>
</organism>
<evidence type="ECO:0000256" key="1">
    <source>
        <dbReference type="ARBA" id="ARBA00023125"/>
    </source>
</evidence>
<dbReference type="GO" id="GO:0005829">
    <property type="term" value="C:cytosol"/>
    <property type="evidence" value="ECO:0007669"/>
    <property type="project" value="TreeGrafter"/>
</dbReference>
<accession>A0A1W2FWI6</accession>
<dbReference type="InterPro" id="IPR039420">
    <property type="entry name" value="WalR-like"/>
</dbReference>
<evidence type="ECO:0000256" key="2">
    <source>
        <dbReference type="PROSITE-ProRule" id="PRU00169"/>
    </source>
</evidence>
<evidence type="ECO:0000259" key="4">
    <source>
        <dbReference type="PROSITE" id="PS50110"/>
    </source>
</evidence>
<evidence type="ECO:0000313" key="6">
    <source>
        <dbReference type="EMBL" id="SMD25996.1"/>
    </source>
</evidence>
<feature type="DNA-binding region" description="OmpR/PhoB-type" evidence="3">
    <location>
        <begin position="124"/>
        <end position="219"/>
    </location>
</feature>
<dbReference type="Gene3D" id="1.10.10.10">
    <property type="entry name" value="Winged helix-like DNA-binding domain superfamily/Winged helix DNA-binding domain"/>
    <property type="match status" value="1"/>
</dbReference>
<dbReference type="SMART" id="SM00448">
    <property type="entry name" value="REC"/>
    <property type="match status" value="1"/>
</dbReference>
<dbReference type="InterPro" id="IPR001789">
    <property type="entry name" value="Sig_transdc_resp-reg_receiver"/>
</dbReference>
<evidence type="ECO:0000256" key="3">
    <source>
        <dbReference type="PROSITE-ProRule" id="PRU01091"/>
    </source>
</evidence>
<dbReference type="SMART" id="SM00862">
    <property type="entry name" value="Trans_reg_C"/>
    <property type="match status" value="1"/>
</dbReference>
<dbReference type="EMBL" id="FWXV01000012">
    <property type="protein sequence ID" value="SMD25996.1"/>
    <property type="molecule type" value="Genomic_DNA"/>
</dbReference>
<dbReference type="Gene3D" id="6.10.250.690">
    <property type="match status" value="1"/>
</dbReference>
<evidence type="ECO:0000259" key="5">
    <source>
        <dbReference type="PROSITE" id="PS51755"/>
    </source>
</evidence>
<dbReference type="PROSITE" id="PS50110">
    <property type="entry name" value="RESPONSE_REGULATORY"/>
    <property type="match status" value="1"/>
</dbReference>
<reference evidence="6 7" key="1">
    <citation type="submission" date="2017-04" db="EMBL/GenBank/DDBJ databases">
        <authorList>
            <person name="Afonso C.L."/>
            <person name="Miller P.J."/>
            <person name="Scott M.A."/>
            <person name="Spackman E."/>
            <person name="Goraichik I."/>
            <person name="Dimitrov K.M."/>
            <person name="Suarez D.L."/>
            <person name="Swayne D.E."/>
        </authorList>
    </citation>
    <scope>NUCLEOTIDE SEQUENCE [LARGE SCALE GENOMIC DNA]</scope>
    <source>
        <strain evidence="6 7">DSM 43828</strain>
    </source>
</reference>
<evidence type="ECO:0000313" key="7">
    <source>
        <dbReference type="Proteomes" id="UP000192674"/>
    </source>
</evidence>
<dbReference type="GO" id="GO:0032993">
    <property type="term" value="C:protein-DNA complex"/>
    <property type="evidence" value="ECO:0007669"/>
    <property type="project" value="TreeGrafter"/>
</dbReference>
<dbReference type="GO" id="GO:0006355">
    <property type="term" value="P:regulation of DNA-templated transcription"/>
    <property type="evidence" value="ECO:0007669"/>
    <property type="project" value="InterPro"/>
</dbReference>
<keyword evidence="7" id="KW-1185">Reference proteome</keyword>
<dbReference type="GO" id="GO:0000976">
    <property type="term" value="F:transcription cis-regulatory region binding"/>
    <property type="evidence" value="ECO:0007669"/>
    <property type="project" value="TreeGrafter"/>
</dbReference>
<dbReference type="Pfam" id="PF00072">
    <property type="entry name" value="Response_reg"/>
    <property type="match status" value="1"/>
</dbReference>
<dbReference type="CDD" id="cd00383">
    <property type="entry name" value="trans_reg_C"/>
    <property type="match status" value="1"/>
</dbReference>
<dbReference type="GO" id="GO:0000156">
    <property type="term" value="F:phosphorelay response regulator activity"/>
    <property type="evidence" value="ECO:0007669"/>
    <property type="project" value="TreeGrafter"/>
</dbReference>
<feature type="modified residue" description="4-aspartylphosphate" evidence="2">
    <location>
        <position position="51"/>
    </location>
</feature>
<name>A0A1W2FWI6_KIBAR</name>
<dbReference type="SUPFAM" id="SSF52172">
    <property type="entry name" value="CheY-like"/>
    <property type="match status" value="1"/>
</dbReference>
<dbReference type="OrthoDB" id="9802426at2"/>